<dbReference type="EMBL" id="UOGB01000324">
    <property type="protein sequence ID" value="VAX25259.1"/>
    <property type="molecule type" value="Genomic_DNA"/>
</dbReference>
<gene>
    <name evidence="1" type="ORF">MNBD_NITROSPINAE03-1946</name>
</gene>
<evidence type="ECO:0000313" key="1">
    <source>
        <dbReference type="EMBL" id="VAX25259.1"/>
    </source>
</evidence>
<protein>
    <submittedName>
        <fullName evidence="1">Uncharacterized protein</fullName>
    </submittedName>
</protein>
<accession>A0A3B1C514</accession>
<proteinExistence type="predicted"/>
<reference evidence="1" key="1">
    <citation type="submission" date="2018-06" db="EMBL/GenBank/DDBJ databases">
        <authorList>
            <person name="Zhirakovskaya E."/>
        </authorList>
    </citation>
    <scope>NUCLEOTIDE SEQUENCE</scope>
</reference>
<organism evidence="1">
    <name type="scientific">hydrothermal vent metagenome</name>
    <dbReference type="NCBI Taxonomy" id="652676"/>
    <lineage>
        <taxon>unclassified sequences</taxon>
        <taxon>metagenomes</taxon>
        <taxon>ecological metagenomes</taxon>
    </lineage>
</organism>
<name>A0A3B1C514_9ZZZZ</name>
<sequence>MKSLLLSVFLIVITASSSPASDVSIEKAHFSLQREGIWKVSVTLRHADEGWKHYADEWRVVNASNREVLGSRILMHPHVNEQPFTRSLSGVRIPANVRHVYIEAHDKSGGWSPDKLKVDMSVKKGKRYEINR</sequence>
<dbReference type="AlphaFoldDB" id="A0A3B1C514"/>